<protein>
    <submittedName>
        <fullName evidence="2">Uncharacterized protein</fullName>
    </submittedName>
</protein>
<evidence type="ECO:0000313" key="3">
    <source>
        <dbReference type="Proteomes" id="UP000091918"/>
    </source>
</evidence>
<feature type="region of interest" description="Disordered" evidence="1">
    <location>
        <begin position="31"/>
        <end position="63"/>
    </location>
</feature>
<comment type="caution">
    <text evidence="2">The sequence shown here is derived from an EMBL/GenBank/DDBJ whole genome shotgun (WGS) entry which is preliminary data.</text>
</comment>
<dbReference type="AlphaFoldDB" id="A0A1B7P5I2"/>
<gene>
    <name evidence="2" type="ORF">ACJ72_01374</name>
</gene>
<evidence type="ECO:0000256" key="1">
    <source>
        <dbReference type="SAM" id="MobiDB-lite"/>
    </source>
</evidence>
<accession>A0A1B7P5I2</accession>
<proteinExistence type="predicted"/>
<sequence length="63" mass="6937">MWKKNLRSREPVIGNPTLLTTTFDNATLQTMTTINSPTNPQNKPDNNRRGDASHGPGLPPLPL</sequence>
<dbReference type="EMBL" id="LGUA01000091">
    <property type="protein sequence ID" value="OAX84259.1"/>
    <property type="molecule type" value="Genomic_DNA"/>
</dbReference>
<evidence type="ECO:0000313" key="2">
    <source>
        <dbReference type="EMBL" id="OAX84259.1"/>
    </source>
</evidence>
<reference evidence="2 3" key="1">
    <citation type="submission" date="2015-07" db="EMBL/GenBank/DDBJ databases">
        <title>Emmonsia species relationships and genome sequence.</title>
        <authorList>
            <person name="Cuomo C.A."/>
            <person name="Schwartz I.S."/>
            <person name="Kenyon C."/>
            <person name="de Hoog G.S."/>
            <person name="Govender N.P."/>
            <person name="Botha A."/>
            <person name="Moreno L."/>
            <person name="de Vries M."/>
            <person name="Munoz J.F."/>
            <person name="Stielow J.B."/>
        </authorList>
    </citation>
    <scope>NUCLEOTIDE SEQUENCE [LARGE SCALE GENOMIC DNA]</scope>
    <source>
        <strain evidence="2 3">CBS 136260</strain>
    </source>
</reference>
<name>A0A1B7P5I2_9EURO</name>
<feature type="compositionally biased region" description="Polar residues" evidence="1">
    <location>
        <begin position="31"/>
        <end position="44"/>
    </location>
</feature>
<dbReference type="Proteomes" id="UP000091918">
    <property type="component" value="Unassembled WGS sequence"/>
</dbReference>
<organism evidence="2 3">
    <name type="scientific">Emergomyces africanus</name>
    <dbReference type="NCBI Taxonomy" id="1955775"/>
    <lineage>
        <taxon>Eukaryota</taxon>
        <taxon>Fungi</taxon>
        <taxon>Dikarya</taxon>
        <taxon>Ascomycota</taxon>
        <taxon>Pezizomycotina</taxon>
        <taxon>Eurotiomycetes</taxon>
        <taxon>Eurotiomycetidae</taxon>
        <taxon>Onygenales</taxon>
        <taxon>Ajellomycetaceae</taxon>
        <taxon>Emergomyces</taxon>
    </lineage>
</organism>
<keyword evidence="3" id="KW-1185">Reference proteome</keyword>